<dbReference type="Pfam" id="PF13476">
    <property type="entry name" value="AAA_23"/>
    <property type="match status" value="1"/>
</dbReference>
<dbReference type="InterPro" id="IPR025662">
    <property type="entry name" value="Sigma_54_int_dom_ATP-bd_1"/>
</dbReference>
<dbReference type="RefSeq" id="WP_240607433.1">
    <property type="nucleotide sequence ID" value="NZ_JAKVPQ010000005.1"/>
</dbReference>
<evidence type="ECO:0000313" key="6">
    <source>
        <dbReference type="EMBL" id="MCH4285216.1"/>
    </source>
</evidence>
<dbReference type="Gene3D" id="3.40.50.300">
    <property type="entry name" value="P-loop containing nucleotide triphosphate hydrolases"/>
    <property type="match status" value="2"/>
</dbReference>
<feature type="coiled-coil region" evidence="4">
    <location>
        <begin position="322"/>
        <end position="407"/>
    </location>
</feature>
<feature type="domain" description="Rad50/SbcC-type AAA" evidence="5">
    <location>
        <begin position="5"/>
        <end position="240"/>
    </location>
</feature>
<comment type="similarity">
    <text evidence="1">Belongs to the SMC family. SbcC subfamily.</text>
</comment>
<reference evidence="6 7" key="1">
    <citation type="submission" date="2022-02" db="EMBL/GenBank/DDBJ databases">
        <title>Genome of Erysipelotrichaceae sp. nov. NSJ-176 isolated from human feces.</title>
        <authorList>
            <person name="Abdugheni R."/>
        </authorList>
    </citation>
    <scope>NUCLEOTIDE SEQUENCE [LARGE SCALE GENOMIC DNA]</scope>
    <source>
        <strain evidence="6 7">NSJ-176</strain>
    </source>
</reference>
<dbReference type="SUPFAM" id="SSF52540">
    <property type="entry name" value="P-loop containing nucleoside triphosphate hydrolases"/>
    <property type="match status" value="1"/>
</dbReference>
<comment type="subunit">
    <text evidence="2">Heterodimer of SbcC and SbcD.</text>
</comment>
<proteinExistence type="inferred from homology"/>
<evidence type="ECO:0000259" key="5">
    <source>
        <dbReference type="Pfam" id="PF13476"/>
    </source>
</evidence>
<dbReference type="Pfam" id="PF13558">
    <property type="entry name" value="SbcC_Walker_B"/>
    <property type="match status" value="1"/>
</dbReference>
<comment type="caution">
    <text evidence="6">The sequence shown here is derived from an EMBL/GenBank/DDBJ whole genome shotgun (WGS) entry which is preliminary data.</text>
</comment>
<protein>
    <recommendedName>
        <fullName evidence="3">Nuclease SbcCD subunit C</fullName>
    </recommendedName>
</protein>
<name>A0ABS9R8J5_9FIRM</name>
<sequence>MLPEKLTMQAFGPYVDKQEIDFDNFSHLFLIRGETGSGKTMILDAMTYALYGKSSGGQREELESMRSRFVKDDTPTIIDFTFALHGKHYRFMRKVEVKEKRNKDKTIKVSVDAGEMLDDQFYPFFENPKLRNIEEKAIELIGLTHEQFIQVMVLPQGKFEKLLTSKSEEKQEILRTLFQMDKWENITIYLSDKANLMKKQMDEKKQRMDALYQGAMVKDQEDVLCQIQEKEAVLQKMEEKSLILEHDLTKLQDILNEQKMLHDLVVEQQTLLKKQGQLHQQKQIIEKIKQRIEEYHQVEMILPYFHSYKKSQMEHLKRQADLQKAQQQWKIMQEKMRHLEDMRKDNEKGMIIYQNLQNEATSLQNCKEAFLELQQLQKQRNLYQNKQKEIKQRMEAHSLQLKAIEEQHETMYQAYLNDTAMQLRETLQDQKPCPVCGSLHHPYEKMMTNQYVDVMALKSLKETLEQEKQKQSELEKQWIKISTDYDHYIHQYAQQKTSYQTKFSAYASLDTIEKLQNEEKNLKQKLLTIYQKQQQQQKEIENILLKHKEAQGKLETAKTEIIRAQDMEKEAHMAYLAHCTEDMKEEVLLHQPDAAQIKKDEKQIEEYQTMMIKTASRMEEVTLQLKNKKIEDLQMLNQDMIRLQQERKAHMQMMADVKSRIELLKDIQKQGASMSEEYEKLQPSYQKLLHFSRAMRGDNSVGIERYVLGIMLSNITANANQLLAGVHHGRYQIYRSEHASGKTRKAGLEFSIYDAYSCSMRNVVSLSGGEKFLVSLALSLALSMSVQARNGGISFDCMFIDEGFGTLDEHSIADALSILEKMSKQKGKIGIISHVEVLKENIPGGIEVEKTRNGSTIIIRKD</sequence>
<evidence type="ECO:0000256" key="2">
    <source>
        <dbReference type="ARBA" id="ARBA00011322"/>
    </source>
</evidence>
<dbReference type="PANTHER" id="PTHR32114:SF2">
    <property type="entry name" value="ABC TRANSPORTER ABCH.3"/>
    <property type="match status" value="1"/>
</dbReference>
<dbReference type="PROSITE" id="PS00675">
    <property type="entry name" value="SIGMA54_INTERACT_1"/>
    <property type="match status" value="1"/>
</dbReference>
<feature type="coiled-coil region" evidence="4">
    <location>
        <begin position="626"/>
        <end position="653"/>
    </location>
</feature>
<evidence type="ECO:0000313" key="7">
    <source>
        <dbReference type="Proteomes" id="UP001202402"/>
    </source>
</evidence>
<dbReference type="InterPro" id="IPR027417">
    <property type="entry name" value="P-loop_NTPase"/>
</dbReference>
<keyword evidence="7" id="KW-1185">Reference proteome</keyword>
<gene>
    <name evidence="6" type="ORF">LQE99_08745</name>
</gene>
<dbReference type="InterPro" id="IPR038729">
    <property type="entry name" value="Rad50/SbcC_AAA"/>
</dbReference>
<dbReference type="EMBL" id="JAKVPQ010000005">
    <property type="protein sequence ID" value="MCH4285216.1"/>
    <property type="molecule type" value="Genomic_DNA"/>
</dbReference>
<feature type="coiled-coil region" evidence="4">
    <location>
        <begin position="220"/>
        <end position="254"/>
    </location>
</feature>
<evidence type="ECO:0000256" key="1">
    <source>
        <dbReference type="ARBA" id="ARBA00006930"/>
    </source>
</evidence>
<keyword evidence="4" id="KW-0175">Coiled coil</keyword>
<feature type="coiled-coil region" evidence="4">
    <location>
        <begin position="512"/>
        <end position="567"/>
    </location>
</feature>
<accession>A0ABS9R8J5</accession>
<organism evidence="6 7">
    <name type="scientific">Amedibacillus hominis</name>
    <dbReference type="NCBI Taxonomy" id="2897776"/>
    <lineage>
        <taxon>Bacteria</taxon>
        <taxon>Bacillati</taxon>
        <taxon>Bacillota</taxon>
        <taxon>Erysipelotrichia</taxon>
        <taxon>Erysipelotrichales</taxon>
        <taxon>Erysipelotrichaceae</taxon>
        <taxon>Amedibacillus</taxon>
    </lineage>
</organism>
<dbReference type="Proteomes" id="UP001202402">
    <property type="component" value="Unassembled WGS sequence"/>
</dbReference>
<dbReference type="PANTHER" id="PTHR32114">
    <property type="entry name" value="ABC TRANSPORTER ABCH.3"/>
    <property type="match status" value="1"/>
</dbReference>
<evidence type="ECO:0000256" key="4">
    <source>
        <dbReference type="SAM" id="Coils"/>
    </source>
</evidence>
<evidence type="ECO:0000256" key="3">
    <source>
        <dbReference type="ARBA" id="ARBA00013368"/>
    </source>
</evidence>